<dbReference type="Gene3D" id="1.10.150.240">
    <property type="entry name" value="Putative phosphatase, domain 2"/>
    <property type="match status" value="1"/>
</dbReference>
<dbReference type="InterPro" id="IPR036412">
    <property type="entry name" value="HAD-like_sf"/>
</dbReference>
<protein>
    <submittedName>
        <fullName evidence="1">Putative hydrolase of the HAD superfamily</fullName>
    </submittedName>
</protein>
<dbReference type="EMBL" id="CP024785">
    <property type="protein sequence ID" value="AUB41845.1"/>
    <property type="molecule type" value="Genomic_DNA"/>
</dbReference>
<dbReference type="InterPro" id="IPR052550">
    <property type="entry name" value="Pyrimidine_5'-ntase_YjjG"/>
</dbReference>
<keyword evidence="1" id="KW-0378">Hydrolase</keyword>
<dbReference type="Proteomes" id="UP000232003">
    <property type="component" value="Chromosome"/>
</dbReference>
<dbReference type="OrthoDB" id="9809962at2"/>
<dbReference type="PANTHER" id="PTHR47478:SF1">
    <property type="entry name" value="PYRIMIDINE 5'-NUCLEOTIDASE YJJG"/>
    <property type="match status" value="1"/>
</dbReference>
<dbReference type="PANTHER" id="PTHR47478">
    <property type="match status" value="1"/>
</dbReference>
<dbReference type="Gene3D" id="3.40.50.1000">
    <property type="entry name" value="HAD superfamily/HAD-like"/>
    <property type="match status" value="1"/>
</dbReference>
<proteinExistence type="predicted"/>
<dbReference type="SFLD" id="SFLDG01129">
    <property type="entry name" value="C1.5:_HAD__Beta-PGM__Phosphata"/>
    <property type="match status" value="1"/>
</dbReference>
<dbReference type="Pfam" id="PF00702">
    <property type="entry name" value="Hydrolase"/>
    <property type="match status" value="1"/>
</dbReference>
<dbReference type="NCBIfam" id="TIGR01549">
    <property type="entry name" value="HAD-SF-IA-v1"/>
    <property type="match status" value="1"/>
</dbReference>
<dbReference type="SUPFAM" id="SSF56784">
    <property type="entry name" value="HAD-like"/>
    <property type="match status" value="1"/>
</dbReference>
<dbReference type="AlphaFoldDB" id="A0A2K8T4C8"/>
<dbReference type="GO" id="GO:0016787">
    <property type="term" value="F:hydrolase activity"/>
    <property type="evidence" value="ECO:0007669"/>
    <property type="project" value="UniProtKB-KW"/>
</dbReference>
<dbReference type="InterPro" id="IPR023198">
    <property type="entry name" value="PGP-like_dom2"/>
</dbReference>
<gene>
    <name evidence="1" type="ORF">COO91_07927</name>
</gene>
<dbReference type="RefSeq" id="WP_100902097.1">
    <property type="nucleotide sequence ID" value="NZ_CAWNNC010000001.1"/>
</dbReference>
<name>A0A2K8T4C8_9NOSO</name>
<dbReference type="KEGG" id="nfl:COO91_07927"/>
<dbReference type="InterPro" id="IPR023214">
    <property type="entry name" value="HAD_sf"/>
</dbReference>
<dbReference type="PRINTS" id="PR00413">
    <property type="entry name" value="HADHALOGNASE"/>
</dbReference>
<keyword evidence="2" id="KW-1185">Reference proteome</keyword>
<sequence>MLYEAIIFDLDNTLLNFELCERQAILGALEDCAVSLDLNGVSETIFLQVFETYNSKYWRQRDIFSPSELIEMSYRSTLAHLDIQTDQISNLSQSFWHIFNHSAVMEPDVNEVLTVLARNYRLAVITNGFVSAQLPRMQAAGIEHFFEEVVVSEAIGFAKPSAEIFHHALSKLDLTPAEVLYVGDSLAHDYAGAIQVNIDFCYYNRKNQVLPQEAQPKFMISELLKLLELVN</sequence>
<organism evidence="1 2">
    <name type="scientific">Nostoc flagelliforme CCNUN1</name>
    <dbReference type="NCBI Taxonomy" id="2038116"/>
    <lineage>
        <taxon>Bacteria</taxon>
        <taxon>Bacillati</taxon>
        <taxon>Cyanobacteriota</taxon>
        <taxon>Cyanophyceae</taxon>
        <taxon>Nostocales</taxon>
        <taxon>Nostocaceae</taxon>
        <taxon>Nostoc</taxon>
    </lineage>
</organism>
<dbReference type="InterPro" id="IPR006439">
    <property type="entry name" value="HAD-SF_hydro_IA"/>
</dbReference>
<accession>A0A2K8T4C8</accession>
<evidence type="ECO:0000313" key="2">
    <source>
        <dbReference type="Proteomes" id="UP000232003"/>
    </source>
</evidence>
<dbReference type="SFLD" id="SFLDS00003">
    <property type="entry name" value="Haloacid_Dehalogenase"/>
    <property type="match status" value="1"/>
</dbReference>
<evidence type="ECO:0000313" key="1">
    <source>
        <dbReference type="EMBL" id="AUB41845.1"/>
    </source>
</evidence>
<reference evidence="1 2" key="1">
    <citation type="submission" date="2017-11" db="EMBL/GenBank/DDBJ databases">
        <title>Complete genome of a free-living desiccation-tolerant cyanobacterium and its photosynthetic adaptation to extreme terrestrial habitat.</title>
        <authorList>
            <person name="Shang J."/>
        </authorList>
    </citation>
    <scope>NUCLEOTIDE SEQUENCE [LARGE SCALE GENOMIC DNA]</scope>
    <source>
        <strain evidence="1 2">CCNUN1</strain>
    </source>
</reference>